<evidence type="ECO:0000313" key="2">
    <source>
        <dbReference type="EMBL" id="QFI53918.1"/>
    </source>
</evidence>
<accession>A0A5J6WVM7</accession>
<name>A0A5J6WVM7_9GAMM</name>
<keyword evidence="1" id="KW-0472">Membrane</keyword>
<protein>
    <submittedName>
        <fullName evidence="2">DUF2937 family protein</fullName>
    </submittedName>
</protein>
<dbReference type="KEGG" id="asim:FE240_03920"/>
<proteinExistence type="predicted"/>
<keyword evidence="1" id="KW-1133">Transmembrane helix</keyword>
<dbReference type="InterPro" id="IPR022584">
    <property type="entry name" value="DUF2937"/>
</dbReference>
<gene>
    <name evidence="2" type="ORF">FE240_03920</name>
</gene>
<reference evidence="2 3" key="1">
    <citation type="submission" date="2019-05" db="EMBL/GenBank/DDBJ databases">
        <title>OXA-830, a novel chromosomally encoded expanded-spectrum class D beta-lactamase in Aeromonas simiae.</title>
        <authorList>
            <person name="Zhou W."/>
            <person name="Chen Q."/>
        </authorList>
    </citation>
    <scope>NUCLEOTIDE SEQUENCE [LARGE SCALE GENOMIC DNA]</scope>
    <source>
        <strain evidence="2 3">A6</strain>
    </source>
</reference>
<evidence type="ECO:0000256" key="1">
    <source>
        <dbReference type="SAM" id="Phobius"/>
    </source>
</evidence>
<feature type="transmembrane region" description="Helical" evidence="1">
    <location>
        <begin position="138"/>
        <end position="159"/>
    </location>
</feature>
<keyword evidence="1" id="KW-0812">Transmembrane</keyword>
<evidence type="ECO:0000313" key="3">
    <source>
        <dbReference type="Proteomes" id="UP000594034"/>
    </source>
</evidence>
<keyword evidence="3" id="KW-1185">Reference proteome</keyword>
<dbReference type="AlphaFoldDB" id="A0A5J6WVM7"/>
<dbReference type="Pfam" id="PF11157">
    <property type="entry name" value="DUF2937"/>
    <property type="match status" value="1"/>
</dbReference>
<sequence>MRSYLRMVLFALGLLAGVQLPGLLELYFQRIDARLQQAELSLSPFQANAERHFAGDLGALQRHYQQSPDPVMRGDADSIRLLIEQQSLLKQEQSLAAAPWYRQTLHLLSSADRAWVRDTLAHYSYVVPLKQEAILCGLLAGVLGSLLGDLLYAILAWPFRPAPRRRNELR</sequence>
<dbReference type="EMBL" id="CP040449">
    <property type="protein sequence ID" value="QFI53918.1"/>
    <property type="molecule type" value="Genomic_DNA"/>
</dbReference>
<dbReference type="RefSeq" id="WP_404800050.1">
    <property type="nucleotide sequence ID" value="NZ_CP040449.1"/>
</dbReference>
<dbReference type="Proteomes" id="UP000594034">
    <property type="component" value="Chromosome"/>
</dbReference>
<organism evidence="2 3">
    <name type="scientific">Aeromonas simiae</name>
    <dbReference type="NCBI Taxonomy" id="218936"/>
    <lineage>
        <taxon>Bacteria</taxon>
        <taxon>Pseudomonadati</taxon>
        <taxon>Pseudomonadota</taxon>
        <taxon>Gammaproteobacteria</taxon>
        <taxon>Aeromonadales</taxon>
        <taxon>Aeromonadaceae</taxon>
        <taxon>Aeromonas</taxon>
    </lineage>
</organism>